<evidence type="ECO:0000256" key="1">
    <source>
        <dbReference type="SAM" id="SignalP"/>
    </source>
</evidence>
<name>A0A010R3C6_9PEZI</name>
<dbReference type="eggNOG" id="ENOG502SSM3">
    <property type="taxonomic scope" value="Eukaryota"/>
</dbReference>
<feature type="signal peptide" evidence="1">
    <location>
        <begin position="1"/>
        <end position="20"/>
    </location>
</feature>
<protein>
    <recommendedName>
        <fullName evidence="4">Infection structure specific protein</fullName>
    </recommendedName>
</protein>
<evidence type="ECO:0000313" key="3">
    <source>
        <dbReference type="Proteomes" id="UP000020467"/>
    </source>
</evidence>
<dbReference type="Proteomes" id="UP000020467">
    <property type="component" value="Unassembled WGS sequence"/>
</dbReference>
<dbReference type="EMBL" id="JARH01000945">
    <property type="protein sequence ID" value="EXF74756.1"/>
    <property type="molecule type" value="Genomic_DNA"/>
</dbReference>
<dbReference type="KEGG" id="cfj:CFIO01_05426"/>
<dbReference type="OrthoDB" id="4845881at2759"/>
<dbReference type="HOGENOM" id="CLU_091752_1_0_1"/>
<evidence type="ECO:0000313" key="2">
    <source>
        <dbReference type="EMBL" id="EXF74756.1"/>
    </source>
</evidence>
<proteinExistence type="predicted"/>
<evidence type="ECO:0008006" key="4">
    <source>
        <dbReference type="Google" id="ProtNLM"/>
    </source>
</evidence>
<keyword evidence="1" id="KW-0732">Signal</keyword>
<keyword evidence="3" id="KW-1185">Reference proteome</keyword>
<feature type="chain" id="PRO_5001455462" description="Infection structure specific protein" evidence="1">
    <location>
        <begin position="21"/>
        <end position="190"/>
    </location>
</feature>
<gene>
    <name evidence="2" type="ORF">CFIO01_05426</name>
</gene>
<organism evidence="2 3">
    <name type="scientific">Colletotrichum fioriniae PJ7</name>
    <dbReference type="NCBI Taxonomy" id="1445577"/>
    <lineage>
        <taxon>Eukaryota</taxon>
        <taxon>Fungi</taxon>
        <taxon>Dikarya</taxon>
        <taxon>Ascomycota</taxon>
        <taxon>Pezizomycotina</taxon>
        <taxon>Sordariomycetes</taxon>
        <taxon>Hypocreomycetidae</taxon>
        <taxon>Glomerellales</taxon>
        <taxon>Glomerellaceae</taxon>
        <taxon>Colletotrichum</taxon>
        <taxon>Colletotrichum acutatum species complex</taxon>
    </lineage>
</organism>
<reference evidence="2 3" key="1">
    <citation type="submission" date="2014-02" db="EMBL/GenBank/DDBJ databases">
        <title>The genome sequence of Colletotrichum fioriniae PJ7.</title>
        <authorList>
            <person name="Baroncelli R."/>
            <person name="Thon M.R."/>
        </authorList>
    </citation>
    <scope>NUCLEOTIDE SEQUENCE [LARGE SCALE GENOMIC DNA]</scope>
    <source>
        <strain evidence="2 3">PJ7</strain>
    </source>
</reference>
<comment type="caution">
    <text evidence="2">The sequence shown here is derived from an EMBL/GenBank/DDBJ whole genome shotgun (WGS) entry which is preliminary data.</text>
</comment>
<sequence>MRPSTYLVAALCATANALQAIDVPNRAGEAIAAANAAIKERRDLNACTSVATSLLPKITDNVPTPPADVAAYLALSVTITDACSDPTITGSIGSAYSTYASSYTSWRDKHITDFRALWQACSDVPGIVDVLPTGTNQCSSVVAQITSAGPVNGGGSGGIGGSHNAAAKPRETGAVVAAAAMAGFVVAAIQ</sequence>
<dbReference type="AlphaFoldDB" id="A0A010R3C6"/>
<accession>A0A010R3C6</accession>